<accession>A0A815R8F6</accession>
<evidence type="ECO:0000313" key="3">
    <source>
        <dbReference type="EMBL" id="CAF4131326.1"/>
    </source>
</evidence>
<proteinExistence type="predicted"/>
<dbReference type="PROSITE" id="PS50181">
    <property type="entry name" value="FBOX"/>
    <property type="match status" value="1"/>
</dbReference>
<evidence type="ECO:0000313" key="4">
    <source>
        <dbReference type="Proteomes" id="UP000663882"/>
    </source>
</evidence>
<dbReference type="InterPro" id="IPR001810">
    <property type="entry name" value="F-box_dom"/>
</dbReference>
<dbReference type="Proteomes" id="UP000663823">
    <property type="component" value="Unassembled WGS sequence"/>
</dbReference>
<gene>
    <name evidence="3" type="ORF">OTI717_LOCUS35292</name>
    <name evidence="2" type="ORF">RFH988_LOCUS37579</name>
</gene>
<feature type="domain" description="F-box" evidence="1">
    <location>
        <begin position="2"/>
        <end position="51"/>
    </location>
</feature>
<name>A0A815R8F6_9BILA</name>
<evidence type="ECO:0000313" key="2">
    <source>
        <dbReference type="EMBL" id="CAF1471889.1"/>
    </source>
</evidence>
<dbReference type="Proteomes" id="UP000663882">
    <property type="component" value="Unassembled WGS sequence"/>
</dbReference>
<evidence type="ECO:0000259" key="1">
    <source>
        <dbReference type="PROSITE" id="PS50181"/>
    </source>
</evidence>
<dbReference type="EMBL" id="CAJNOO010007650">
    <property type="protein sequence ID" value="CAF1471889.1"/>
    <property type="molecule type" value="Genomic_DNA"/>
</dbReference>
<dbReference type="EMBL" id="CAJOAX010013489">
    <property type="protein sequence ID" value="CAF4131326.1"/>
    <property type="molecule type" value="Genomic_DNA"/>
</dbReference>
<sequence>MKAYAEQLPIELWLSIFSYIEVHDLFQAFSNLNNYFDKLLSSKHLLLYVQLGSTTKNNNSKFNQSNFNWSNEILDRIICIQSFSEYESNDLFQFLQSYSKKLVQLKSLIIQASIQNILSNCNILEQLHSLHNISLTCIPFQKLLETILIIPTLRICRLKFWRPISIINYHSGTNSNIEILYIKLLDDPNHSIFYLLLSHMPKLKYLEIEKYSSVQLFNQELFILKYLQILKFIWNHRQYKSDYFKYCHTIVPYLKSLYLTIYYIQFNEEFNNNLIDFLWTLLKKMKSIKIIILCNQLMTTVNNSIEIKLDTYCQMLSFELNNRSDAKFYIKWTEEKARQHRIQIISQ</sequence>
<reference evidence="2" key="1">
    <citation type="submission" date="2021-02" db="EMBL/GenBank/DDBJ databases">
        <authorList>
            <person name="Nowell W R."/>
        </authorList>
    </citation>
    <scope>NUCLEOTIDE SEQUENCE</scope>
</reference>
<dbReference type="OrthoDB" id="10009362at2759"/>
<organism evidence="2 4">
    <name type="scientific">Rotaria sordida</name>
    <dbReference type="NCBI Taxonomy" id="392033"/>
    <lineage>
        <taxon>Eukaryota</taxon>
        <taxon>Metazoa</taxon>
        <taxon>Spiralia</taxon>
        <taxon>Gnathifera</taxon>
        <taxon>Rotifera</taxon>
        <taxon>Eurotatoria</taxon>
        <taxon>Bdelloidea</taxon>
        <taxon>Philodinida</taxon>
        <taxon>Philodinidae</taxon>
        <taxon>Rotaria</taxon>
    </lineage>
</organism>
<comment type="caution">
    <text evidence="2">The sequence shown here is derived from an EMBL/GenBank/DDBJ whole genome shotgun (WGS) entry which is preliminary data.</text>
</comment>
<dbReference type="AlphaFoldDB" id="A0A815R8F6"/>
<protein>
    <recommendedName>
        <fullName evidence="1">F-box domain-containing protein</fullName>
    </recommendedName>
</protein>